<dbReference type="EMBL" id="JYDQ01000084">
    <property type="protein sequence ID" value="KRY16099.1"/>
    <property type="molecule type" value="Genomic_DNA"/>
</dbReference>
<dbReference type="AlphaFoldDB" id="A0A0V0ZVK7"/>
<evidence type="ECO:0000313" key="2">
    <source>
        <dbReference type="Proteomes" id="UP000054783"/>
    </source>
</evidence>
<reference evidence="1 2" key="1">
    <citation type="submission" date="2015-01" db="EMBL/GenBank/DDBJ databases">
        <title>Evolution of Trichinella species and genotypes.</title>
        <authorList>
            <person name="Korhonen P.K."/>
            <person name="Edoardo P."/>
            <person name="Giuseppe L.R."/>
            <person name="Gasser R.B."/>
        </authorList>
    </citation>
    <scope>NUCLEOTIDE SEQUENCE [LARGE SCALE GENOMIC DNA]</scope>
    <source>
        <strain evidence="1">ISS2496</strain>
    </source>
</reference>
<organism evidence="1 2">
    <name type="scientific">Trichinella patagoniensis</name>
    <dbReference type="NCBI Taxonomy" id="990121"/>
    <lineage>
        <taxon>Eukaryota</taxon>
        <taxon>Metazoa</taxon>
        <taxon>Ecdysozoa</taxon>
        <taxon>Nematoda</taxon>
        <taxon>Enoplea</taxon>
        <taxon>Dorylaimia</taxon>
        <taxon>Trichinellida</taxon>
        <taxon>Trichinellidae</taxon>
        <taxon>Trichinella</taxon>
    </lineage>
</organism>
<evidence type="ECO:0000313" key="1">
    <source>
        <dbReference type="EMBL" id="KRY16099.1"/>
    </source>
</evidence>
<protein>
    <submittedName>
        <fullName evidence="1">Uncharacterized protein</fullName>
    </submittedName>
</protein>
<proteinExistence type="predicted"/>
<keyword evidence="2" id="KW-1185">Reference proteome</keyword>
<comment type="caution">
    <text evidence="1">The sequence shown here is derived from an EMBL/GenBank/DDBJ whole genome shotgun (WGS) entry which is preliminary data.</text>
</comment>
<name>A0A0V0ZVK7_9BILA</name>
<accession>A0A0V0ZVK7</accession>
<gene>
    <name evidence="1" type="ORF">T12_7751</name>
</gene>
<dbReference type="Proteomes" id="UP000054783">
    <property type="component" value="Unassembled WGS sequence"/>
</dbReference>
<sequence>MEYLRSVAMCTCCGSSGAVGRGNMASSVDIAADSWMRKGLSSCWYREPSGVKSCNPWTTVSTQVTWTNGGRWHESEAISAGLE</sequence>